<dbReference type="Pfam" id="PF20010">
    <property type="entry name" value="Collagen_trimer"/>
    <property type="match status" value="1"/>
</dbReference>
<name>A0A3Q1FQA3_9TELE</name>
<dbReference type="InterPro" id="IPR010515">
    <property type="entry name" value="Collagenase_NC10/endostatin"/>
</dbReference>
<dbReference type="Ensembl" id="ENSAPOT00000002530.1">
    <property type="protein sequence ID" value="ENSAPOP00000008855.1"/>
    <property type="gene ID" value="ENSAPOG00000011064.1"/>
</dbReference>
<keyword evidence="1" id="KW-0812">Transmembrane</keyword>
<dbReference type="Pfam" id="PF06482">
    <property type="entry name" value="Endostatin"/>
    <property type="match status" value="1"/>
</dbReference>
<protein>
    <submittedName>
        <fullName evidence="4">Uncharacterized protein</fullName>
    </submittedName>
</protein>
<sequence>MMQHTVKDAEGTLAYVTTTGNLFLKVSQGWKEIQLGSLIYLSNNVIPQDEPRVSYHVRGDTMERIRSAKERLNLVALNQPHSGDMMGLDVADRMCYEQAKAMGLAPNYRAFISSHRQDLVHVVYPGFRETLPVTNLRGDVMFRNWRSVFSGDGGPINARIPIYSFDGRDVLADPFWSVIYCLYVCVFVSIHLSITVIFFISQAPEEHLARLHQQRSPSGGQTLRDVASRPCVRHGPVVQLDLGFATGPADEKLFQRIYRPLHRDP</sequence>
<dbReference type="STRING" id="80966.ENSAPOP00000008855"/>
<keyword evidence="1" id="KW-1133">Transmembrane helix</keyword>
<evidence type="ECO:0000259" key="2">
    <source>
        <dbReference type="Pfam" id="PF06482"/>
    </source>
</evidence>
<accession>A0A3Q1FQA3</accession>
<feature type="transmembrane region" description="Helical" evidence="1">
    <location>
        <begin position="175"/>
        <end position="200"/>
    </location>
</feature>
<dbReference type="InterPro" id="IPR045463">
    <property type="entry name" value="XV/XVIII_trimerization_dom"/>
</dbReference>
<keyword evidence="1" id="KW-0472">Membrane</keyword>
<reference evidence="4" key="2">
    <citation type="submission" date="2025-09" db="UniProtKB">
        <authorList>
            <consortium name="Ensembl"/>
        </authorList>
    </citation>
    <scope>IDENTIFICATION</scope>
</reference>
<keyword evidence="5" id="KW-1185">Reference proteome</keyword>
<evidence type="ECO:0000259" key="3">
    <source>
        <dbReference type="Pfam" id="PF20010"/>
    </source>
</evidence>
<dbReference type="InterPro" id="IPR016186">
    <property type="entry name" value="C-type_lectin-like/link_sf"/>
</dbReference>
<feature type="domain" description="Collagenase NC10/endostatin" evidence="2">
    <location>
        <begin position="72"/>
        <end position="177"/>
    </location>
</feature>
<evidence type="ECO:0000256" key="1">
    <source>
        <dbReference type="SAM" id="Phobius"/>
    </source>
</evidence>
<dbReference type="SUPFAM" id="SSF56436">
    <property type="entry name" value="C-type lectin-like"/>
    <property type="match status" value="1"/>
</dbReference>
<dbReference type="GeneTree" id="ENSGT00940000158302"/>
<dbReference type="Gene3D" id="3.10.100.10">
    <property type="entry name" value="Mannose-Binding Protein A, subunit A"/>
    <property type="match status" value="1"/>
</dbReference>
<dbReference type="InParanoid" id="A0A3Q1FQA3"/>
<organism evidence="4 5">
    <name type="scientific">Acanthochromis polyacanthus</name>
    <name type="common">spiny chromis</name>
    <dbReference type="NCBI Taxonomy" id="80966"/>
    <lineage>
        <taxon>Eukaryota</taxon>
        <taxon>Metazoa</taxon>
        <taxon>Chordata</taxon>
        <taxon>Craniata</taxon>
        <taxon>Vertebrata</taxon>
        <taxon>Euteleostomi</taxon>
        <taxon>Actinopterygii</taxon>
        <taxon>Neopterygii</taxon>
        <taxon>Teleostei</taxon>
        <taxon>Neoteleostei</taxon>
        <taxon>Acanthomorphata</taxon>
        <taxon>Ovalentaria</taxon>
        <taxon>Pomacentridae</taxon>
        <taxon>Acanthochromis</taxon>
    </lineage>
</organism>
<dbReference type="Proteomes" id="UP000257200">
    <property type="component" value="Unplaced"/>
</dbReference>
<dbReference type="InterPro" id="IPR016187">
    <property type="entry name" value="CTDL_fold"/>
</dbReference>
<dbReference type="AlphaFoldDB" id="A0A3Q1FQA3"/>
<evidence type="ECO:0000313" key="5">
    <source>
        <dbReference type="Proteomes" id="UP000257200"/>
    </source>
</evidence>
<dbReference type="Gene3D" id="3.40.1620.70">
    <property type="match status" value="1"/>
</dbReference>
<reference evidence="4" key="1">
    <citation type="submission" date="2025-08" db="UniProtKB">
        <authorList>
            <consortium name="Ensembl"/>
        </authorList>
    </citation>
    <scope>IDENTIFICATION</scope>
</reference>
<proteinExistence type="predicted"/>
<feature type="domain" description="Collagen type XV/XVIII trimerization" evidence="3">
    <location>
        <begin position="1"/>
        <end position="40"/>
    </location>
</feature>
<evidence type="ECO:0000313" key="4">
    <source>
        <dbReference type="Ensembl" id="ENSAPOP00000008855.1"/>
    </source>
</evidence>